<organism evidence="5 6">
    <name type="scientific">Salibacterium salarium</name>
    <dbReference type="NCBI Taxonomy" id="284579"/>
    <lineage>
        <taxon>Bacteria</taxon>
        <taxon>Bacillati</taxon>
        <taxon>Bacillota</taxon>
        <taxon>Bacilli</taxon>
        <taxon>Bacillales</taxon>
        <taxon>Bacillaceae</taxon>
    </lineage>
</organism>
<dbReference type="PANTHER" id="PTHR43343">
    <property type="entry name" value="PEPTIDASE S12"/>
    <property type="match status" value="1"/>
</dbReference>
<keyword evidence="3" id="KW-0720">Serine protease</keyword>
<dbReference type="SUPFAM" id="SSF50494">
    <property type="entry name" value="Trypsin-like serine proteases"/>
    <property type="match status" value="1"/>
</dbReference>
<evidence type="ECO:0000256" key="2">
    <source>
        <dbReference type="ARBA" id="ARBA00022801"/>
    </source>
</evidence>
<dbReference type="GO" id="GO:0004252">
    <property type="term" value="F:serine-type endopeptidase activity"/>
    <property type="evidence" value="ECO:0007669"/>
    <property type="project" value="InterPro"/>
</dbReference>
<dbReference type="AlphaFoldDB" id="A0A3R9QP87"/>
<sequence>MEKRVAAELSTDPVFVATEEQDSVESEGEAQEEKGMQKIIHETQKSVVVIETDMAQGSGFLYNDKGDIVTNAHVVDGVNTVRVRFSDSEVHTGTVIGRSNNVDLALVRVDSLEGVEPLPMLENEYLEVGTEVMALGSPNGLENTVTTGIISGRDRDLEIPPYSYEDVYQISAPIAPGSSGGPLVEQTTGKVTAINSAKMTEGDIGFSIPINDVLPQLNEWSENPQTHHETDIQEVPYEKPAVDMDKEAATYVVRHYFDSLNVDDFHSAYNMLSERWRQGETYEKFKSRNDSLGFVEIREVDITMVGDEAKVMLSLVEEEGTEDHWYQATYTVGEENNQHVIVDKEWELVE</sequence>
<dbReference type="InterPro" id="IPR051201">
    <property type="entry name" value="Chloro_Bact_Ser_Proteases"/>
</dbReference>
<dbReference type="RefSeq" id="WP_125553685.1">
    <property type="nucleotide sequence ID" value="NZ_RBVX01000001.1"/>
</dbReference>
<keyword evidence="2" id="KW-0378">Hydrolase</keyword>
<evidence type="ECO:0000256" key="1">
    <source>
        <dbReference type="ARBA" id="ARBA00022670"/>
    </source>
</evidence>
<protein>
    <submittedName>
        <fullName evidence="5">Serine protease</fullName>
    </submittedName>
</protein>
<dbReference type="EMBL" id="RBVX01000001">
    <property type="protein sequence ID" value="RSL35249.1"/>
    <property type="molecule type" value="Genomic_DNA"/>
</dbReference>
<keyword evidence="1 5" id="KW-0645">Protease</keyword>
<reference evidence="5 6" key="1">
    <citation type="submission" date="2018-10" db="EMBL/GenBank/DDBJ databases">
        <title>Draft genome sequence of Bacillus salarius IM0101, isolated from a hypersaline soil in Inner Mongolia, China.</title>
        <authorList>
            <person name="Yamprayoonswat W."/>
            <person name="Boonvisut S."/>
            <person name="Jumpathong W."/>
            <person name="Sittihan S."/>
            <person name="Ruangsuj P."/>
            <person name="Wanthongcharoen S."/>
            <person name="Thongpramul N."/>
            <person name="Pimmason S."/>
            <person name="Yu B."/>
            <person name="Yasawong M."/>
        </authorList>
    </citation>
    <scope>NUCLEOTIDE SEQUENCE [LARGE SCALE GENOMIC DNA]</scope>
    <source>
        <strain evidence="5 6">IM0101</strain>
    </source>
</reference>
<feature type="compositionally biased region" description="Acidic residues" evidence="4">
    <location>
        <begin position="19"/>
        <end position="30"/>
    </location>
</feature>
<dbReference type="OrthoDB" id="189537at2"/>
<evidence type="ECO:0000256" key="3">
    <source>
        <dbReference type="ARBA" id="ARBA00022825"/>
    </source>
</evidence>
<dbReference type="InterPro" id="IPR001940">
    <property type="entry name" value="Peptidase_S1C"/>
</dbReference>
<dbReference type="PRINTS" id="PR00834">
    <property type="entry name" value="PROTEASES2C"/>
</dbReference>
<dbReference type="Gene3D" id="2.40.10.120">
    <property type="match status" value="1"/>
</dbReference>
<dbReference type="Proteomes" id="UP000275076">
    <property type="component" value="Unassembled WGS sequence"/>
</dbReference>
<gene>
    <name evidence="5" type="ORF">D7Z54_01385</name>
</gene>
<feature type="region of interest" description="Disordered" evidence="4">
    <location>
        <begin position="1"/>
        <end position="35"/>
    </location>
</feature>
<dbReference type="Pfam" id="PF13365">
    <property type="entry name" value="Trypsin_2"/>
    <property type="match status" value="1"/>
</dbReference>
<evidence type="ECO:0000256" key="4">
    <source>
        <dbReference type="SAM" id="MobiDB-lite"/>
    </source>
</evidence>
<accession>A0A3R9QP87</accession>
<comment type="caution">
    <text evidence="5">The sequence shown here is derived from an EMBL/GenBank/DDBJ whole genome shotgun (WGS) entry which is preliminary data.</text>
</comment>
<evidence type="ECO:0000313" key="6">
    <source>
        <dbReference type="Proteomes" id="UP000275076"/>
    </source>
</evidence>
<name>A0A3R9QP87_9BACI</name>
<evidence type="ECO:0000313" key="5">
    <source>
        <dbReference type="EMBL" id="RSL35249.1"/>
    </source>
</evidence>
<keyword evidence="6" id="KW-1185">Reference proteome</keyword>
<dbReference type="InterPro" id="IPR009003">
    <property type="entry name" value="Peptidase_S1_PA"/>
</dbReference>
<dbReference type="GO" id="GO:0006508">
    <property type="term" value="P:proteolysis"/>
    <property type="evidence" value="ECO:0007669"/>
    <property type="project" value="UniProtKB-KW"/>
</dbReference>
<dbReference type="PANTHER" id="PTHR43343:SF3">
    <property type="entry name" value="PROTEASE DO-LIKE 8, CHLOROPLASTIC"/>
    <property type="match status" value="1"/>
</dbReference>
<proteinExistence type="predicted"/>